<dbReference type="AlphaFoldDB" id="A0A1R2BTA9"/>
<dbReference type="Proteomes" id="UP000187209">
    <property type="component" value="Unassembled WGS sequence"/>
</dbReference>
<keyword evidence="6" id="KW-0067">ATP-binding</keyword>
<keyword evidence="4" id="KW-0547">Nucleotide-binding</keyword>
<accession>A0A1R2BTA9</accession>
<dbReference type="PROSITE" id="PS00108">
    <property type="entry name" value="PROTEIN_KINASE_ST"/>
    <property type="match status" value="1"/>
</dbReference>
<dbReference type="GO" id="GO:0004674">
    <property type="term" value="F:protein serine/threonine kinase activity"/>
    <property type="evidence" value="ECO:0007669"/>
    <property type="project" value="UniProtKB-KW"/>
</dbReference>
<comment type="caution">
    <text evidence="10">The sequence shown here is derived from an EMBL/GenBank/DDBJ whole genome shotgun (WGS) entry which is preliminary data.</text>
</comment>
<evidence type="ECO:0000256" key="6">
    <source>
        <dbReference type="ARBA" id="ARBA00022840"/>
    </source>
</evidence>
<evidence type="ECO:0000313" key="11">
    <source>
        <dbReference type="Proteomes" id="UP000187209"/>
    </source>
</evidence>
<keyword evidence="11" id="KW-1185">Reference proteome</keyword>
<dbReference type="EMBL" id="MPUH01000444">
    <property type="protein sequence ID" value="OMJ79986.1"/>
    <property type="molecule type" value="Genomic_DNA"/>
</dbReference>
<comment type="catalytic activity">
    <reaction evidence="7">
        <text>L-threonyl-[protein] + ATP = O-phospho-L-threonyl-[protein] + ADP + H(+)</text>
        <dbReference type="Rhea" id="RHEA:46608"/>
        <dbReference type="Rhea" id="RHEA-COMP:11060"/>
        <dbReference type="Rhea" id="RHEA-COMP:11605"/>
        <dbReference type="ChEBI" id="CHEBI:15378"/>
        <dbReference type="ChEBI" id="CHEBI:30013"/>
        <dbReference type="ChEBI" id="CHEBI:30616"/>
        <dbReference type="ChEBI" id="CHEBI:61977"/>
        <dbReference type="ChEBI" id="CHEBI:456216"/>
        <dbReference type="EC" id="2.7.11.1"/>
    </reaction>
</comment>
<evidence type="ECO:0000256" key="5">
    <source>
        <dbReference type="ARBA" id="ARBA00022777"/>
    </source>
</evidence>
<evidence type="ECO:0000256" key="2">
    <source>
        <dbReference type="ARBA" id="ARBA00022527"/>
    </source>
</evidence>
<dbReference type="PANTHER" id="PTHR43671:SF98">
    <property type="entry name" value="SERINE_THREONINE-PROTEIN KINASE NEK11"/>
    <property type="match status" value="1"/>
</dbReference>
<organism evidence="10 11">
    <name type="scientific">Stentor coeruleus</name>
    <dbReference type="NCBI Taxonomy" id="5963"/>
    <lineage>
        <taxon>Eukaryota</taxon>
        <taxon>Sar</taxon>
        <taxon>Alveolata</taxon>
        <taxon>Ciliophora</taxon>
        <taxon>Postciliodesmatophora</taxon>
        <taxon>Heterotrichea</taxon>
        <taxon>Heterotrichida</taxon>
        <taxon>Stentoridae</taxon>
        <taxon>Stentor</taxon>
    </lineage>
</organism>
<dbReference type="InterPro" id="IPR050660">
    <property type="entry name" value="NEK_Ser/Thr_kinase"/>
</dbReference>
<keyword evidence="5" id="KW-0418">Kinase</keyword>
<dbReference type="InterPro" id="IPR011009">
    <property type="entry name" value="Kinase-like_dom_sf"/>
</dbReference>
<proteinExistence type="predicted"/>
<evidence type="ECO:0000256" key="3">
    <source>
        <dbReference type="ARBA" id="ARBA00022679"/>
    </source>
</evidence>
<evidence type="ECO:0000259" key="9">
    <source>
        <dbReference type="PROSITE" id="PS50011"/>
    </source>
</evidence>
<evidence type="ECO:0000313" key="10">
    <source>
        <dbReference type="EMBL" id="OMJ79986.1"/>
    </source>
</evidence>
<name>A0A1R2BTA9_9CILI</name>
<evidence type="ECO:0000256" key="4">
    <source>
        <dbReference type="ARBA" id="ARBA00022741"/>
    </source>
</evidence>
<dbReference type="SMART" id="SM00220">
    <property type="entry name" value="S_TKc"/>
    <property type="match status" value="1"/>
</dbReference>
<dbReference type="PROSITE" id="PS50011">
    <property type="entry name" value="PROTEIN_KINASE_DOM"/>
    <property type="match status" value="1"/>
</dbReference>
<dbReference type="InterPro" id="IPR008271">
    <property type="entry name" value="Ser/Thr_kinase_AS"/>
</dbReference>
<dbReference type="InterPro" id="IPR000719">
    <property type="entry name" value="Prot_kinase_dom"/>
</dbReference>
<dbReference type="GO" id="GO:0005524">
    <property type="term" value="F:ATP binding"/>
    <property type="evidence" value="ECO:0007669"/>
    <property type="project" value="UniProtKB-KW"/>
</dbReference>
<evidence type="ECO:0000256" key="1">
    <source>
        <dbReference type="ARBA" id="ARBA00012513"/>
    </source>
</evidence>
<feature type="domain" description="Protein kinase" evidence="9">
    <location>
        <begin position="11"/>
        <end position="291"/>
    </location>
</feature>
<sequence>MSLTLSDFEILDVISTKGKKNNVRVLKARYIKNNEIVCLKTFNSHKFSLVQEALHEAKLLMSASNHHQNICKMNDCFIEQVQDHFRFGIVMQHFDLGDLEDEIKRRKRANRPWTEPELYEAFISLVEALCVLQKNQICHRDLKPQNIFVEGSNYYKIGDFGLSKKEGMGKSMSKTLVGTPIYFSPLCAKAYLQNELCGGDARVNHNMYKSDVFSLGLTFLRMASLTSIRGLNCGPQINIGQRIMDLTYSESVRGVIYHMLQLEEQARPDFITLSIIAQELNVTILTVQPDFIVEDIQDIEDMYIENNIEESYDNNKQQVPELEFKYCCEENPHIWDCETVGSLEEDNEDTKSKSVSIKICKKTLKANKKSYESNSEDLGCEDQDFKSKQGLLTEDGDSKVEVFAVMLEDSKFVNPDDAANEPKLNLICAVRLS</sequence>
<gene>
    <name evidence="10" type="ORF">SteCoe_19857</name>
</gene>
<comment type="catalytic activity">
    <reaction evidence="8">
        <text>L-seryl-[protein] + ATP = O-phospho-L-seryl-[protein] + ADP + H(+)</text>
        <dbReference type="Rhea" id="RHEA:17989"/>
        <dbReference type="Rhea" id="RHEA-COMP:9863"/>
        <dbReference type="Rhea" id="RHEA-COMP:11604"/>
        <dbReference type="ChEBI" id="CHEBI:15378"/>
        <dbReference type="ChEBI" id="CHEBI:29999"/>
        <dbReference type="ChEBI" id="CHEBI:30616"/>
        <dbReference type="ChEBI" id="CHEBI:83421"/>
        <dbReference type="ChEBI" id="CHEBI:456216"/>
        <dbReference type="EC" id="2.7.11.1"/>
    </reaction>
</comment>
<dbReference type="SUPFAM" id="SSF56112">
    <property type="entry name" value="Protein kinase-like (PK-like)"/>
    <property type="match status" value="1"/>
</dbReference>
<dbReference type="Pfam" id="PF00069">
    <property type="entry name" value="Pkinase"/>
    <property type="match status" value="1"/>
</dbReference>
<protein>
    <recommendedName>
        <fullName evidence="1">non-specific serine/threonine protein kinase</fullName>
        <ecNumber evidence="1">2.7.11.1</ecNumber>
    </recommendedName>
</protein>
<dbReference type="OrthoDB" id="308139at2759"/>
<evidence type="ECO:0000256" key="7">
    <source>
        <dbReference type="ARBA" id="ARBA00047899"/>
    </source>
</evidence>
<dbReference type="Gene3D" id="1.10.510.10">
    <property type="entry name" value="Transferase(Phosphotransferase) domain 1"/>
    <property type="match status" value="1"/>
</dbReference>
<keyword evidence="2" id="KW-0723">Serine/threonine-protein kinase</keyword>
<evidence type="ECO:0000256" key="8">
    <source>
        <dbReference type="ARBA" id="ARBA00048679"/>
    </source>
</evidence>
<keyword evidence="3" id="KW-0808">Transferase</keyword>
<dbReference type="PANTHER" id="PTHR43671">
    <property type="entry name" value="SERINE/THREONINE-PROTEIN KINASE NEK"/>
    <property type="match status" value="1"/>
</dbReference>
<reference evidence="10 11" key="1">
    <citation type="submission" date="2016-11" db="EMBL/GenBank/DDBJ databases">
        <title>The macronuclear genome of Stentor coeruleus: a giant cell with tiny introns.</title>
        <authorList>
            <person name="Slabodnick M."/>
            <person name="Ruby J.G."/>
            <person name="Reiff S.B."/>
            <person name="Swart E.C."/>
            <person name="Gosai S."/>
            <person name="Prabakaran S."/>
            <person name="Witkowska E."/>
            <person name="Larue G.E."/>
            <person name="Fisher S."/>
            <person name="Freeman R.M."/>
            <person name="Gunawardena J."/>
            <person name="Chu W."/>
            <person name="Stover N.A."/>
            <person name="Gregory B.D."/>
            <person name="Nowacki M."/>
            <person name="Derisi J."/>
            <person name="Roy S.W."/>
            <person name="Marshall W.F."/>
            <person name="Sood P."/>
        </authorList>
    </citation>
    <scope>NUCLEOTIDE SEQUENCE [LARGE SCALE GENOMIC DNA]</scope>
    <source>
        <strain evidence="10">WM001</strain>
    </source>
</reference>
<dbReference type="EC" id="2.7.11.1" evidence="1"/>